<dbReference type="PRINTS" id="PR00412">
    <property type="entry name" value="EPOXHYDRLASE"/>
</dbReference>
<evidence type="ECO:0000259" key="1">
    <source>
        <dbReference type="Pfam" id="PF00561"/>
    </source>
</evidence>
<comment type="caution">
    <text evidence="2">The sequence shown here is derived from an EMBL/GenBank/DDBJ whole genome shotgun (WGS) entry which is preliminary data.</text>
</comment>
<dbReference type="EMBL" id="BAAAFD010000006">
    <property type="protein sequence ID" value="GAA0857443.1"/>
    <property type="molecule type" value="Genomic_DNA"/>
</dbReference>
<name>A0ABN1LL08_9ALTE</name>
<dbReference type="RefSeq" id="WP_343860135.1">
    <property type="nucleotide sequence ID" value="NZ_BAAAFD010000006.1"/>
</dbReference>
<dbReference type="PRINTS" id="PR00111">
    <property type="entry name" value="ABHYDROLASE"/>
</dbReference>
<gene>
    <name evidence="2" type="ORF">GCM10009114_23270</name>
</gene>
<feature type="domain" description="AB hydrolase-1" evidence="1">
    <location>
        <begin position="67"/>
        <end position="302"/>
    </location>
</feature>
<proteinExistence type="predicted"/>
<dbReference type="GO" id="GO:0016787">
    <property type="term" value="F:hydrolase activity"/>
    <property type="evidence" value="ECO:0007669"/>
    <property type="project" value="UniProtKB-KW"/>
</dbReference>
<dbReference type="Pfam" id="PF00561">
    <property type="entry name" value="Abhydrolase_1"/>
    <property type="match status" value="1"/>
</dbReference>
<dbReference type="InterPro" id="IPR029058">
    <property type="entry name" value="AB_hydrolase_fold"/>
</dbReference>
<evidence type="ECO:0000313" key="2">
    <source>
        <dbReference type="EMBL" id="GAA0857443.1"/>
    </source>
</evidence>
<organism evidence="2 3">
    <name type="scientific">Aliiglaciecola litoralis</name>
    <dbReference type="NCBI Taxonomy" id="582857"/>
    <lineage>
        <taxon>Bacteria</taxon>
        <taxon>Pseudomonadati</taxon>
        <taxon>Pseudomonadota</taxon>
        <taxon>Gammaproteobacteria</taxon>
        <taxon>Alteromonadales</taxon>
        <taxon>Alteromonadaceae</taxon>
        <taxon>Aliiglaciecola</taxon>
    </lineage>
</organism>
<sequence>MKTVVTGVALFFLTLLLALMGYIFANQQPDHTVAELSERWAKPPSQFIEVAGMQVHLRDEGSSERYPPIVLLHGTSASLHTWDGWVDELKNDHRVVRFDLPAFGLTGPEPNNDYRIENYAKFVVETLDKLGLEKVILGGNSLGGYISWATAVLYPERVSHLVLVDPSGYPLASKSVPIAFKIAQTPILNSVLNGFMPRALVKSSIEDVYGDPSLVTDELVDRYFELNTREGNRQALKARFEQTSAGEMARRSHEIAVPTLIIWGEKDALIPPSTAVRFQQDIANTKLVLFESLGHVPHEEDPISTVNALKTFLAEQN</sequence>
<dbReference type="InterPro" id="IPR000073">
    <property type="entry name" value="AB_hydrolase_1"/>
</dbReference>
<dbReference type="Proteomes" id="UP001500359">
    <property type="component" value="Unassembled WGS sequence"/>
</dbReference>
<reference evidence="2 3" key="1">
    <citation type="journal article" date="2019" name="Int. J. Syst. Evol. Microbiol.">
        <title>The Global Catalogue of Microorganisms (GCM) 10K type strain sequencing project: providing services to taxonomists for standard genome sequencing and annotation.</title>
        <authorList>
            <consortium name="The Broad Institute Genomics Platform"/>
            <consortium name="The Broad Institute Genome Sequencing Center for Infectious Disease"/>
            <person name="Wu L."/>
            <person name="Ma J."/>
        </authorList>
    </citation>
    <scope>NUCLEOTIDE SEQUENCE [LARGE SCALE GENOMIC DNA]</scope>
    <source>
        <strain evidence="2 3">JCM 15896</strain>
    </source>
</reference>
<dbReference type="SUPFAM" id="SSF53474">
    <property type="entry name" value="alpha/beta-Hydrolases"/>
    <property type="match status" value="1"/>
</dbReference>
<accession>A0ABN1LL08</accession>
<dbReference type="PANTHER" id="PTHR46438:SF11">
    <property type="entry name" value="LIPASE-RELATED"/>
    <property type="match status" value="1"/>
</dbReference>
<dbReference type="Gene3D" id="3.40.50.1820">
    <property type="entry name" value="alpha/beta hydrolase"/>
    <property type="match status" value="1"/>
</dbReference>
<dbReference type="InterPro" id="IPR000639">
    <property type="entry name" value="Epox_hydrolase-like"/>
</dbReference>
<keyword evidence="2" id="KW-0378">Hydrolase</keyword>
<dbReference type="PANTHER" id="PTHR46438">
    <property type="entry name" value="ALPHA/BETA-HYDROLASES SUPERFAMILY PROTEIN"/>
    <property type="match status" value="1"/>
</dbReference>
<protein>
    <submittedName>
        <fullName evidence="2">Alpha/beta hydrolase</fullName>
    </submittedName>
</protein>
<evidence type="ECO:0000313" key="3">
    <source>
        <dbReference type="Proteomes" id="UP001500359"/>
    </source>
</evidence>
<keyword evidence="3" id="KW-1185">Reference proteome</keyword>